<evidence type="ECO:0000256" key="1">
    <source>
        <dbReference type="ARBA" id="ARBA00022670"/>
    </source>
</evidence>
<evidence type="ECO:0000313" key="7">
    <source>
        <dbReference type="EMBL" id="MFD2660779.1"/>
    </source>
</evidence>
<dbReference type="Proteomes" id="UP001597493">
    <property type="component" value="Unassembled WGS sequence"/>
</dbReference>
<feature type="signal peptide" evidence="5">
    <location>
        <begin position="1"/>
        <end position="33"/>
    </location>
</feature>
<keyword evidence="4" id="KW-0175">Coiled coil</keyword>
<keyword evidence="1" id="KW-0645">Protease</keyword>
<keyword evidence="8" id="KW-1185">Reference proteome</keyword>
<evidence type="ECO:0000256" key="2">
    <source>
        <dbReference type="ARBA" id="ARBA00022801"/>
    </source>
</evidence>
<dbReference type="PANTHER" id="PTHR43343:SF3">
    <property type="entry name" value="PROTEASE DO-LIKE 8, CHLOROPLASTIC"/>
    <property type="match status" value="1"/>
</dbReference>
<dbReference type="PRINTS" id="PR00834">
    <property type="entry name" value="PROTEASES2C"/>
</dbReference>
<dbReference type="Pfam" id="PF13365">
    <property type="entry name" value="Trypsin_2"/>
    <property type="match status" value="1"/>
</dbReference>
<dbReference type="EMBL" id="JBHUMY010000011">
    <property type="protein sequence ID" value="MFD2660779.1"/>
    <property type="molecule type" value="Genomic_DNA"/>
</dbReference>
<dbReference type="Gene3D" id="3.30.457.10">
    <property type="entry name" value="Copper amine oxidase-like, N-terminal domain"/>
    <property type="match status" value="1"/>
</dbReference>
<evidence type="ECO:0000256" key="5">
    <source>
        <dbReference type="SAM" id="SignalP"/>
    </source>
</evidence>
<feature type="coiled-coil region" evidence="4">
    <location>
        <begin position="158"/>
        <end position="185"/>
    </location>
</feature>
<reference evidence="8" key="1">
    <citation type="journal article" date="2019" name="Int. J. Syst. Evol. Microbiol.">
        <title>The Global Catalogue of Microorganisms (GCM) 10K type strain sequencing project: providing services to taxonomists for standard genome sequencing and annotation.</title>
        <authorList>
            <consortium name="The Broad Institute Genomics Platform"/>
            <consortium name="The Broad Institute Genome Sequencing Center for Infectious Disease"/>
            <person name="Wu L."/>
            <person name="Ma J."/>
        </authorList>
    </citation>
    <scope>NUCLEOTIDE SEQUENCE [LARGE SCALE GENOMIC DNA]</scope>
    <source>
        <strain evidence="8">TISTR 1827</strain>
    </source>
</reference>
<dbReference type="InterPro" id="IPR051201">
    <property type="entry name" value="Chloro_Bact_Ser_Proteases"/>
</dbReference>
<dbReference type="SUPFAM" id="SSF55383">
    <property type="entry name" value="Copper amine oxidase, domain N"/>
    <property type="match status" value="1"/>
</dbReference>
<dbReference type="SUPFAM" id="SSF50494">
    <property type="entry name" value="Trypsin-like serine proteases"/>
    <property type="match status" value="1"/>
</dbReference>
<dbReference type="RefSeq" id="WP_379272690.1">
    <property type="nucleotide sequence ID" value="NZ_JBHUGT010000045.1"/>
</dbReference>
<dbReference type="InterPro" id="IPR036582">
    <property type="entry name" value="Mao_N_sf"/>
</dbReference>
<evidence type="ECO:0000259" key="6">
    <source>
        <dbReference type="Pfam" id="PF07833"/>
    </source>
</evidence>
<evidence type="ECO:0000256" key="4">
    <source>
        <dbReference type="SAM" id="Coils"/>
    </source>
</evidence>
<dbReference type="Gene3D" id="2.40.10.120">
    <property type="match status" value="1"/>
</dbReference>
<proteinExistence type="predicted"/>
<name>A0ABW5QWQ8_9BACL</name>
<evidence type="ECO:0000256" key="3">
    <source>
        <dbReference type="ARBA" id="ARBA00022825"/>
    </source>
</evidence>
<keyword evidence="5" id="KW-0732">Signal</keyword>
<comment type="caution">
    <text evidence="7">The sequence shown here is derived from an EMBL/GenBank/DDBJ whole genome shotgun (WGS) entry which is preliminary data.</text>
</comment>
<feature type="chain" id="PRO_5046991606" evidence="5">
    <location>
        <begin position="34"/>
        <end position="521"/>
    </location>
</feature>
<protein>
    <submittedName>
        <fullName evidence="7">Stalk domain-containing protein</fullName>
    </submittedName>
</protein>
<evidence type="ECO:0000313" key="8">
    <source>
        <dbReference type="Proteomes" id="UP001597493"/>
    </source>
</evidence>
<dbReference type="InterPro" id="IPR012854">
    <property type="entry name" value="Cu_amine_oxidase-like_N"/>
</dbReference>
<keyword evidence="2" id="KW-0378">Hydrolase</keyword>
<feature type="domain" description="Copper amine oxidase-like N-terminal" evidence="6">
    <location>
        <begin position="48"/>
        <end position="154"/>
    </location>
</feature>
<organism evidence="7 8">
    <name type="scientific">Paenibacillus thailandensis</name>
    <dbReference type="NCBI Taxonomy" id="393250"/>
    <lineage>
        <taxon>Bacteria</taxon>
        <taxon>Bacillati</taxon>
        <taxon>Bacillota</taxon>
        <taxon>Bacilli</taxon>
        <taxon>Bacillales</taxon>
        <taxon>Paenibacillaceae</taxon>
        <taxon>Paenibacillus</taxon>
    </lineage>
</organism>
<sequence>MKKMKLAGVLVAPLTAAALLLAPVQGWTGTAEAAVHRNFAATSIKVEVDGSKLALSPSAYSENGIAFVPMRPIFEALGASLTWEPKSKTIIGTSYDTTLTLTVGVKTAVVNGQSVKLDAAPVQKNGTTFVPARFVAEALEAEVLWDNAAQTVRIKSSEQQWNEEYEEWLLEQEQAEQSLEKLTAERIAELYDASVVTINTTYLSGSGGGSGVVVGDRYILTNYHVIDEAETATVDTLYGDTVNVQGVAAYDEDADLAIIQTEESLSDYGLPPVEVTTSFRAEKGGKVYAIGSPLGVQNTISEGLISNITNEGFVRYIQTNAPIDHGSSGGALFNEYGQLIGITTSGIESAAQLNFAVSAEYAAFLMQELPETPAANVAMLPSALPDTLKDASMETIQKLMKERYGSLDTNEGTISFSDWAVERDSSGWLVFTANIDPVFYSYYSDSVKEDLRLWAVSLGYELHKLLPDETVQVLIYFDRTFGFEPRGFDDSAVTKAGDGKWRVRYPVIDMQLKDQLLIQMK</sequence>
<dbReference type="PANTHER" id="PTHR43343">
    <property type="entry name" value="PEPTIDASE S12"/>
    <property type="match status" value="1"/>
</dbReference>
<dbReference type="InterPro" id="IPR009003">
    <property type="entry name" value="Peptidase_S1_PA"/>
</dbReference>
<gene>
    <name evidence="7" type="ORF">ACFSW5_11030</name>
</gene>
<keyword evidence="3" id="KW-0720">Serine protease</keyword>
<dbReference type="InterPro" id="IPR001940">
    <property type="entry name" value="Peptidase_S1C"/>
</dbReference>
<accession>A0ABW5QWQ8</accession>
<dbReference type="Pfam" id="PF07833">
    <property type="entry name" value="Cu_amine_oxidN1"/>
    <property type="match status" value="1"/>
</dbReference>